<dbReference type="Gene3D" id="1.10.510.10">
    <property type="entry name" value="Transferase(Phosphotransferase) domain 1"/>
    <property type="match status" value="1"/>
</dbReference>
<evidence type="ECO:0000313" key="7">
    <source>
        <dbReference type="Proteomes" id="UP000186922"/>
    </source>
</evidence>
<dbReference type="GO" id="GO:0000045">
    <property type="term" value="P:autophagosome assembly"/>
    <property type="evidence" value="ECO:0007669"/>
    <property type="project" value="TreeGrafter"/>
</dbReference>
<keyword evidence="3" id="KW-0418">Kinase</keyword>
<dbReference type="PROSITE" id="PS50011">
    <property type="entry name" value="PROTEIN_KINASE_DOM"/>
    <property type="match status" value="1"/>
</dbReference>
<dbReference type="GO" id="GO:0000407">
    <property type="term" value="C:phagophore assembly site"/>
    <property type="evidence" value="ECO:0007669"/>
    <property type="project" value="TreeGrafter"/>
</dbReference>
<dbReference type="PANTHER" id="PTHR24348">
    <property type="entry name" value="SERINE/THREONINE-PROTEIN KINASE UNC-51-RELATED"/>
    <property type="match status" value="1"/>
</dbReference>
<dbReference type="STRING" id="947166.A0A1D1UM62"/>
<dbReference type="PANTHER" id="PTHR24348:SF22">
    <property type="entry name" value="NON-SPECIFIC SERINE_THREONINE PROTEIN KINASE"/>
    <property type="match status" value="1"/>
</dbReference>
<reference evidence="6 7" key="1">
    <citation type="journal article" date="2016" name="Nat. Commun.">
        <title>Extremotolerant tardigrade genome and improved radiotolerance of human cultured cells by tardigrade-unique protein.</title>
        <authorList>
            <person name="Hashimoto T."/>
            <person name="Horikawa D.D."/>
            <person name="Saito Y."/>
            <person name="Kuwahara H."/>
            <person name="Kozuka-Hata H."/>
            <person name="Shin-I T."/>
            <person name="Minakuchi Y."/>
            <person name="Ohishi K."/>
            <person name="Motoyama A."/>
            <person name="Aizu T."/>
            <person name="Enomoto A."/>
            <person name="Kondo K."/>
            <person name="Tanaka S."/>
            <person name="Hara Y."/>
            <person name="Koshikawa S."/>
            <person name="Sagara H."/>
            <person name="Miura T."/>
            <person name="Yokobori S."/>
            <person name="Miyagawa K."/>
            <person name="Suzuki Y."/>
            <person name="Kubo T."/>
            <person name="Oyama M."/>
            <person name="Kohara Y."/>
            <person name="Fujiyama A."/>
            <person name="Arakawa K."/>
            <person name="Katayama T."/>
            <person name="Toyoda A."/>
            <person name="Kunieda T."/>
        </authorList>
    </citation>
    <scope>NUCLEOTIDE SEQUENCE [LARGE SCALE GENOMIC DNA]</scope>
    <source>
        <strain evidence="6 7">YOKOZUNA-1</strain>
    </source>
</reference>
<keyword evidence="1" id="KW-0808">Transferase</keyword>
<protein>
    <recommendedName>
        <fullName evidence="5">Protein kinase domain-containing protein</fullName>
    </recommendedName>
</protein>
<accession>A0A1D1UM62</accession>
<evidence type="ECO:0000256" key="3">
    <source>
        <dbReference type="ARBA" id="ARBA00022777"/>
    </source>
</evidence>
<dbReference type="GO" id="GO:0010506">
    <property type="term" value="P:regulation of autophagy"/>
    <property type="evidence" value="ECO:0007669"/>
    <property type="project" value="InterPro"/>
</dbReference>
<dbReference type="InterPro" id="IPR008271">
    <property type="entry name" value="Ser/Thr_kinase_AS"/>
</dbReference>
<dbReference type="SUPFAM" id="SSF56112">
    <property type="entry name" value="Protein kinase-like (PK-like)"/>
    <property type="match status" value="1"/>
</dbReference>
<evidence type="ECO:0000256" key="4">
    <source>
        <dbReference type="ARBA" id="ARBA00022840"/>
    </source>
</evidence>
<evidence type="ECO:0000259" key="5">
    <source>
        <dbReference type="PROSITE" id="PS50011"/>
    </source>
</evidence>
<feature type="domain" description="Protein kinase" evidence="5">
    <location>
        <begin position="1"/>
        <end position="113"/>
    </location>
</feature>
<dbReference type="GO" id="GO:0005829">
    <property type="term" value="C:cytosol"/>
    <property type="evidence" value="ECO:0007669"/>
    <property type="project" value="TreeGrafter"/>
</dbReference>
<proteinExistence type="predicted"/>
<dbReference type="InterPro" id="IPR000719">
    <property type="entry name" value="Prot_kinase_dom"/>
</dbReference>
<dbReference type="GO" id="GO:0005776">
    <property type="term" value="C:autophagosome"/>
    <property type="evidence" value="ECO:0007669"/>
    <property type="project" value="TreeGrafter"/>
</dbReference>
<keyword evidence="7" id="KW-1185">Reference proteome</keyword>
<evidence type="ECO:0000313" key="6">
    <source>
        <dbReference type="EMBL" id="GAU87228.1"/>
    </source>
</evidence>
<dbReference type="AlphaFoldDB" id="A0A1D1UM62"/>
<sequence length="113" mass="12982">MRICHRDLKPQNILLQIKRKTPPGRTPCRDIVLKLADLGWSKSFQEMVRSTTAYVGTCTYMAPEVVRPPQQYTHKADIWSFGDTLYASLAGLKDMHNLASSHKHWSIRKTGER</sequence>
<dbReference type="PROSITE" id="PS00108">
    <property type="entry name" value="PROTEIN_KINASE_ST"/>
    <property type="match status" value="1"/>
</dbReference>
<keyword evidence="2" id="KW-0547">Nucleotide-binding</keyword>
<dbReference type="GO" id="GO:0016020">
    <property type="term" value="C:membrane"/>
    <property type="evidence" value="ECO:0007669"/>
    <property type="project" value="TreeGrafter"/>
</dbReference>
<comment type="caution">
    <text evidence="6">The sequence shown here is derived from an EMBL/GenBank/DDBJ whole genome shotgun (WGS) entry which is preliminary data.</text>
</comment>
<evidence type="ECO:0000256" key="1">
    <source>
        <dbReference type="ARBA" id="ARBA00022679"/>
    </source>
</evidence>
<dbReference type="GO" id="GO:0004674">
    <property type="term" value="F:protein serine/threonine kinase activity"/>
    <property type="evidence" value="ECO:0007669"/>
    <property type="project" value="InterPro"/>
</dbReference>
<evidence type="ECO:0000256" key="2">
    <source>
        <dbReference type="ARBA" id="ARBA00022741"/>
    </source>
</evidence>
<dbReference type="OrthoDB" id="10252171at2759"/>
<dbReference type="EMBL" id="BDGG01000001">
    <property type="protein sequence ID" value="GAU87228.1"/>
    <property type="molecule type" value="Genomic_DNA"/>
</dbReference>
<dbReference type="InterPro" id="IPR011009">
    <property type="entry name" value="Kinase-like_dom_sf"/>
</dbReference>
<dbReference type="InterPro" id="IPR045269">
    <property type="entry name" value="Atg1-like"/>
</dbReference>
<dbReference type="Pfam" id="PF00069">
    <property type="entry name" value="Pkinase"/>
    <property type="match status" value="1"/>
</dbReference>
<dbReference type="GO" id="GO:0005524">
    <property type="term" value="F:ATP binding"/>
    <property type="evidence" value="ECO:0007669"/>
    <property type="project" value="UniProtKB-KW"/>
</dbReference>
<organism evidence="6 7">
    <name type="scientific">Ramazzottius varieornatus</name>
    <name type="common">Water bear</name>
    <name type="synonym">Tardigrade</name>
    <dbReference type="NCBI Taxonomy" id="947166"/>
    <lineage>
        <taxon>Eukaryota</taxon>
        <taxon>Metazoa</taxon>
        <taxon>Ecdysozoa</taxon>
        <taxon>Tardigrada</taxon>
        <taxon>Eutardigrada</taxon>
        <taxon>Parachela</taxon>
        <taxon>Hypsibioidea</taxon>
        <taxon>Ramazzottiidae</taxon>
        <taxon>Ramazzottius</taxon>
    </lineage>
</organism>
<name>A0A1D1UM62_RAMVA</name>
<dbReference type="Proteomes" id="UP000186922">
    <property type="component" value="Unassembled WGS sequence"/>
</dbReference>
<keyword evidence="4" id="KW-0067">ATP-binding</keyword>
<gene>
    <name evidence="6" type="primary">RvY_00111-1</name>
    <name evidence="6" type="synonym">RvY_00111.1</name>
    <name evidence="6" type="ORF">RvY_00111</name>
</gene>